<proteinExistence type="predicted"/>
<sequence>MGYYGTKRRLEMRKGMLKKIGGVFLGFMMTAIGAWMLSPFAVVYGKAVMEFGGGFFFILLFLFALFMSGGGIVVTIASLRARVGWVSVKN</sequence>
<keyword evidence="1" id="KW-0812">Transmembrane</keyword>
<keyword evidence="1" id="KW-1133">Transmembrane helix</keyword>
<comment type="caution">
    <text evidence="2">The sequence shown here is derived from an EMBL/GenBank/DDBJ whole genome shotgun (WGS) entry which is preliminary data.</text>
</comment>
<evidence type="ECO:0000313" key="2">
    <source>
        <dbReference type="EMBL" id="OGZ07761.1"/>
    </source>
</evidence>
<dbReference type="EMBL" id="MHLL01000053">
    <property type="protein sequence ID" value="OGZ07761.1"/>
    <property type="molecule type" value="Genomic_DNA"/>
</dbReference>
<name>A0A1G2D4C1_9BACT</name>
<dbReference type="Proteomes" id="UP000177996">
    <property type="component" value="Unassembled WGS sequence"/>
</dbReference>
<reference evidence="2 3" key="1">
    <citation type="journal article" date="2016" name="Nat. Commun.">
        <title>Thousands of microbial genomes shed light on interconnected biogeochemical processes in an aquifer system.</title>
        <authorList>
            <person name="Anantharaman K."/>
            <person name="Brown C.T."/>
            <person name="Hug L.A."/>
            <person name="Sharon I."/>
            <person name="Castelle C.J."/>
            <person name="Probst A.J."/>
            <person name="Thomas B.C."/>
            <person name="Singh A."/>
            <person name="Wilkins M.J."/>
            <person name="Karaoz U."/>
            <person name="Brodie E.L."/>
            <person name="Williams K.H."/>
            <person name="Hubbard S.S."/>
            <person name="Banfield J.F."/>
        </authorList>
    </citation>
    <scope>NUCLEOTIDE SEQUENCE [LARGE SCALE GENOMIC DNA]</scope>
</reference>
<organism evidence="2 3">
    <name type="scientific">Candidatus Lloydbacteria bacterium RIFCSPHIGHO2_02_FULL_50_13</name>
    <dbReference type="NCBI Taxonomy" id="1798661"/>
    <lineage>
        <taxon>Bacteria</taxon>
        <taxon>Candidatus Lloydiibacteriota</taxon>
    </lineage>
</organism>
<protein>
    <submittedName>
        <fullName evidence="2">Uncharacterized protein</fullName>
    </submittedName>
</protein>
<accession>A0A1G2D4C1</accession>
<dbReference type="AlphaFoldDB" id="A0A1G2D4C1"/>
<gene>
    <name evidence="2" type="ORF">A3D65_01510</name>
</gene>
<evidence type="ECO:0000313" key="3">
    <source>
        <dbReference type="Proteomes" id="UP000177996"/>
    </source>
</evidence>
<evidence type="ECO:0000256" key="1">
    <source>
        <dbReference type="SAM" id="Phobius"/>
    </source>
</evidence>
<keyword evidence="1" id="KW-0472">Membrane</keyword>
<dbReference type="STRING" id="1798661.A3D65_01510"/>
<feature type="transmembrane region" description="Helical" evidence="1">
    <location>
        <begin position="55"/>
        <end position="79"/>
    </location>
</feature>
<feature type="transmembrane region" description="Helical" evidence="1">
    <location>
        <begin position="20"/>
        <end position="43"/>
    </location>
</feature>